<dbReference type="GO" id="GO:0097361">
    <property type="term" value="C:cytosolic [4Fe-4S] assembly targeting complex"/>
    <property type="evidence" value="ECO:0007669"/>
    <property type="project" value="UniProtKB-UniRule"/>
</dbReference>
<dbReference type="GO" id="GO:0051604">
    <property type="term" value="P:protein maturation"/>
    <property type="evidence" value="ECO:0007669"/>
    <property type="project" value="UniProtKB-UniRule"/>
</dbReference>
<dbReference type="AlphaFoldDB" id="A0A3M7P6T5"/>
<feature type="non-terminal residue" evidence="2">
    <location>
        <position position="126"/>
    </location>
</feature>
<dbReference type="SUPFAM" id="SSF48371">
    <property type="entry name" value="ARM repeat"/>
    <property type="match status" value="1"/>
</dbReference>
<reference evidence="2 3" key="1">
    <citation type="journal article" date="2018" name="Sci. Rep.">
        <title>Genomic signatures of local adaptation to the degree of environmental predictability in rotifers.</title>
        <authorList>
            <person name="Franch-Gras L."/>
            <person name="Hahn C."/>
            <person name="Garcia-Roger E.M."/>
            <person name="Carmona M.J."/>
            <person name="Serra M."/>
            <person name="Gomez A."/>
        </authorList>
    </citation>
    <scope>NUCLEOTIDE SEQUENCE [LARGE SCALE GENOMIC DNA]</scope>
    <source>
        <strain evidence="2">HYR1</strain>
    </source>
</reference>
<protein>
    <recommendedName>
        <fullName evidence="1">MMS19 nucleotide excision repair protein</fullName>
    </recommendedName>
</protein>
<keyword evidence="1" id="KW-0539">Nucleus</keyword>
<gene>
    <name evidence="2" type="ORF">BpHYR1_005162</name>
</gene>
<dbReference type="InterPro" id="IPR039920">
    <property type="entry name" value="MMS19"/>
</dbReference>
<comment type="subunit">
    <text evidence="1">Component of the CIA complex.</text>
</comment>
<keyword evidence="3" id="KW-1185">Reference proteome</keyword>
<dbReference type="GO" id="GO:0016226">
    <property type="term" value="P:iron-sulfur cluster assembly"/>
    <property type="evidence" value="ECO:0007669"/>
    <property type="project" value="UniProtKB-UniRule"/>
</dbReference>
<proteinExistence type="inferred from homology"/>
<comment type="caution">
    <text evidence="2">The sequence shown here is derived from an EMBL/GenBank/DDBJ whole genome shotgun (WGS) entry which is preliminary data.</text>
</comment>
<dbReference type="GO" id="GO:0006281">
    <property type="term" value="P:DNA repair"/>
    <property type="evidence" value="ECO:0007669"/>
    <property type="project" value="UniProtKB-UniRule"/>
</dbReference>
<evidence type="ECO:0000256" key="1">
    <source>
        <dbReference type="RuleBase" id="RU367072"/>
    </source>
</evidence>
<dbReference type="EMBL" id="REGN01012823">
    <property type="protein sequence ID" value="RMZ94762.1"/>
    <property type="molecule type" value="Genomic_DNA"/>
</dbReference>
<dbReference type="STRING" id="10195.A0A3M7P6T5"/>
<comment type="subcellular location">
    <subcellularLocation>
        <location evidence="1">Cytoplasm</location>
        <location evidence="1">Cytoskeleton</location>
        <location evidence="1">Spindle</location>
    </subcellularLocation>
    <subcellularLocation>
        <location evidence="1">Nucleus</location>
    </subcellularLocation>
</comment>
<dbReference type="GO" id="GO:0005634">
    <property type="term" value="C:nucleus"/>
    <property type="evidence" value="ECO:0007669"/>
    <property type="project" value="UniProtKB-SubCell"/>
</dbReference>
<keyword evidence="1" id="KW-0206">Cytoskeleton</keyword>
<name>A0A3M7P6T5_BRAPC</name>
<keyword evidence="1" id="KW-0227">DNA damage</keyword>
<comment type="similarity">
    <text evidence="1">Belongs to the MET18/MMS19 family.</text>
</comment>
<accession>A0A3M7P6T5</accession>
<dbReference type="PANTHER" id="PTHR12891:SF0">
    <property type="entry name" value="MMS19 NUCLEOTIDE EXCISION REPAIR PROTEIN HOMOLOG"/>
    <property type="match status" value="1"/>
</dbReference>
<dbReference type="Proteomes" id="UP000276133">
    <property type="component" value="Unassembled WGS sequence"/>
</dbReference>
<dbReference type="GO" id="GO:0005819">
    <property type="term" value="C:spindle"/>
    <property type="evidence" value="ECO:0007669"/>
    <property type="project" value="UniProtKB-SubCell"/>
</dbReference>
<evidence type="ECO:0000313" key="3">
    <source>
        <dbReference type="Proteomes" id="UP000276133"/>
    </source>
</evidence>
<dbReference type="Gene3D" id="1.25.10.10">
    <property type="entry name" value="Leucine-rich Repeat Variant"/>
    <property type="match status" value="1"/>
</dbReference>
<dbReference type="InterPro" id="IPR016024">
    <property type="entry name" value="ARM-type_fold"/>
</dbReference>
<dbReference type="PANTHER" id="PTHR12891">
    <property type="entry name" value="DNA REPAIR/TRANSCRIPTION PROTEIN MET18/MMS19"/>
    <property type="match status" value="1"/>
</dbReference>
<evidence type="ECO:0000313" key="2">
    <source>
        <dbReference type="EMBL" id="RMZ94762.1"/>
    </source>
</evidence>
<keyword evidence="1" id="KW-0234">DNA repair</keyword>
<keyword evidence="1" id="KW-0963">Cytoplasm</keyword>
<organism evidence="2 3">
    <name type="scientific">Brachionus plicatilis</name>
    <name type="common">Marine rotifer</name>
    <name type="synonym">Brachionus muelleri</name>
    <dbReference type="NCBI Taxonomy" id="10195"/>
    <lineage>
        <taxon>Eukaryota</taxon>
        <taxon>Metazoa</taxon>
        <taxon>Spiralia</taxon>
        <taxon>Gnathifera</taxon>
        <taxon>Rotifera</taxon>
        <taxon>Eurotatoria</taxon>
        <taxon>Monogononta</taxon>
        <taxon>Pseudotrocha</taxon>
        <taxon>Ploima</taxon>
        <taxon>Brachionidae</taxon>
        <taxon>Brachionus</taxon>
    </lineage>
</organism>
<comment type="function">
    <text evidence="1">Key component of the cytosolic iron-sulfur protein assembly (CIA) complex, a multiprotein complex that mediates the incorporation of iron-sulfur cluster into apoproteins specifically involved in DNA metabolism and genomic integrity. In the CIA complex, MMS19 acts as an adapter between early-acting CIA components and a subset of cellular target iron-sulfur proteins.</text>
</comment>
<dbReference type="InterPro" id="IPR011989">
    <property type="entry name" value="ARM-like"/>
</dbReference>
<sequence>MLPILLFSLSNSVDMEEKLCLSSLKSFEMLLNDCAKNDDSSFIPYLQDILEKLIRMTKVQKSLEIRLLALNCLNIVALKLPPNQIIKYQKFVCKELEKCLTDKKRLCRQLAVEARNRWFLLTTKNS</sequence>
<dbReference type="OrthoDB" id="342900at2759"/>